<feature type="domain" description="Transposase IS204/IS1001/IS1096/IS1165 DDE" evidence="1">
    <location>
        <begin position="147"/>
        <end position="249"/>
    </location>
</feature>
<gene>
    <name evidence="4" type="ORF">E3A20_09840</name>
</gene>
<evidence type="ECO:0000259" key="2">
    <source>
        <dbReference type="Pfam" id="PF13542"/>
    </source>
</evidence>
<dbReference type="Pfam" id="PF01610">
    <property type="entry name" value="DDE_Tnp_ISL3"/>
    <property type="match status" value="1"/>
</dbReference>
<dbReference type="PANTHER" id="PTHR33498">
    <property type="entry name" value="TRANSPOSASE FOR INSERTION SEQUENCE ELEMENT IS1557"/>
    <property type="match status" value="1"/>
</dbReference>
<dbReference type="InterPro" id="IPR002560">
    <property type="entry name" value="Transposase_DDE"/>
</dbReference>
<reference evidence="4 5" key="2">
    <citation type="submission" date="2019-08" db="EMBL/GenBank/DDBJ databases">
        <authorList>
            <person name="Henke P."/>
        </authorList>
    </citation>
    <scope>NUCLEOTIDE SEQUENCE [LARGE SCALE GENOMIC DNA]</scope>
    <source>
        <strain evidence="4">Phe10_nw2017</strain>
    </source>
</reference>
<feature type="domain" description="Transposase IS204/IS1001/IS1096/IS1165 helix-turn-helix" evidence="2">
    <location>
        <begin position="83"/>
        <end position="132"/>
    </location>
</feature>
<dbReference type="InterPro" id="IPR029261">
    <property type="entry name" value="Transposase_Znf"/>
</dbReference>
<dbReference type="NCBIfam" id="NF033550">
    <property type="entry name" value="transpos_ISL3"/>
    <property type="match status" value="1"/>
</dbReference>
<feature type="non-terminal residue" evidence="4">
    <location>
        <position position="250"/>
    </location>
</feature>
<dbReference type="Pfam" id="PF14690">
    <property type="entry name" value="Zn_ribbon_ISL3"/>
    <property type="match status" value="1"/>
</dbReference>
<sequence>MGLNQDWVIADVQLDVEKRTLTLPLEVVGDCVVCPESGAACSMKDHAAERSWRHLDAMQFQTILTAKVPRCSCETCGVKTIAAPWAEKHSRFTLLFEAFAIDVLPASQSIQSAALLLGIDWSTAQVIMKRAVARGLERRSLDQVSHVGIDEKSFGKGQDYLTVITDIDQSRVLDVTPDRTMESADALWKTLSRKQRRKVKAVCMDMSQAYETSTETNAPNALIVHDRFHISKYLNEAVDKVRRAEHRELQ</sequence>
<name>A0A5C6M6V9_9PLAN</name>
<dbReference type="InterPro" id="IPR047951">
    <property type="entry name" value="Transpos_ISL3"/>
</dbReference>
<evidence type="ECO:0000313" key="4">
    <source>
        <dbReference type="EMBL" id="TWW09889.1"/>
    </source>
</evidence>
<proteinExistence type="predicted"/>
<evidence type="ECO:0000259" key="3">
    <source>
        <dbReference type="Pfam" id="PF14690"/>
    </source>
</evidence>
<dbReference type="AlphaFoldDB" id="A0A5C6M6V9"/>
<accession>A0A5C6M6V9</accession>
<feature type="domain" description="Transposase IS204/IS1001/IS1096/IS1165 zinc-finger" evidence="3">
    <location>
        <begin position="33"/>
        <end position="76"/>
    </location>
</feature>
<dbReference type="EMBL" id="SRHE01000154">
    <property type="protein sequence ID" value="TWW09889.1"/>
    <property type="molecule type" value="Genomic_DNA"/>
</dbReference>
<comment type="caution">
    <text evidence="4">The sequence shown here is derived from an EMBL/GenBank/DDBJ whole genome shotgun (WGS) entry which is preliminary data.</text>
</comment>
<evidence type="ECO:0008006" key="6">
    <source>
        <dbReference type="Google" id="ProtNLM"/>
    </source>
</evidence>
<dbReference type="Proteomes" id="UP000321083">
    <property type="component" value="Unassembled WGS sequence"/>
</dbReference>
<reference evidence="4 5" key="1">
    <citation type="submission" date="2019-08" db="EMBL/GenBank/DDBJ databases">
        <title>100 year-old enigma solved: identification of Planctomyces bekefii, the type genus and species of the phylum Planctomycetes.</title>
        <authorList>
            <person name="Svetlana D.N."/>
            <person name="Overmann J."/>
        </authorList>
    </citation>
    <scope>NUCLEOTIDE SEQUENCE [LARGE SCALE GENOMIC DNA]</scope>
    <source>
        <strain evidence="4">Phe10_nw2017</strain>
    </source>
</reference>
<dbReference type="InterPro" id="IPR032877">
    <property type="entry name" value="Transposase_HTH"/>
</dbReference>
<dbReference type="Pfam" id="PF13542">
    <property type="entry name" value="HTH_Tnp_ISL3"/>
    <property type="match status" value="1"/>
</dbReference>
<keyword evidence="5" id="KW-1185">Reference proteome</keyword>
<protein>
    <recommendedName>
        <fullName evidence="6">ISL3 family transposase</fullName>
    </recommendedName>
</protein>
<evidence type="ECO:0000259" key="1">
    <source>
        <dbReference type="Pfam" id="PF01610"/>
    </source>
</evidence>
<dbReference type="PANTHER" id="PTHR33498:SF1">
    <property type="entry name" value="TRANSPOSASE FOR INSERTION SEQUENCE ELEMENT IS1557"/>
    <property type="match status" value="1"/>
</dbReference>
<evidence type="ECO:0000313" key="5">
    <source>
        <dbReference type="Proteomes" id="UP000321083"/>
    </source>
</evidence>
<organism evidence="4 5">
    <name type="scientific">Planctomyces bekefii</name>
    <dbReference type="NCBI Taxonomy" id="1653850"/>
    <lineage>
        <taxon>Bacteria</taxon>
        <taxon>Pseudomonadati</taxon>
        <taxon>Planctomycetota</taxon>
        <taxon>Planctomycetia</taxon>
        <taxon>Planctomycetales</taxon>
        <taxon>Planctomycetaceae</taxon>
        <taxon>Planctomyces</taxon>
    </lineage>
</organism>